<feature type="non-terminal residue" evidence="2">
    <location>
        <position position="1"/>
    </location>
</feature>
<gene>
    <name evidence="2" type="ORF">METZ01_LOCUS411896</name>
</gene>
<name>A0A382WJT0_9ZZZZ</name>
<evidence type="ECO:0000256" key="1">
    <source>
        <dbReference type="SAM" id="MobiDB-lite"/>
    </source>
</evidence>
<protein>
    <submittedName>
        <fullName evidence="2">Uncharacterized protein</fullName>
    </submittedName>
</protein>
<organism evidence="2">
    <name type="scientific">marine metagenome</name>
    <dbReference type="NCBI Taxonomy" id="408172"/>
    <lineage>
        <taxon>unclassified sequences</taxon>
        <taxon>metagenomes</taxon>
        <taxon>ecological metagenomes</taxon>
    </lineage>
</organism>
<accession>A0A382WJT0</accession>
<feature type="region of interest" description="Disordered" evidence="1">
    <location>
        <begin position="17"/>
        <end position="40"/>
    </location>
</feature>
<dbReference type="EMBL" id="UINC01160412">
    <property type="protein sequence ID" value="SVD59042.1"/>
    <property type="molecule type" value="Genomic_DNA"/>
</dbReference>
<sequence length="40" mass="4373">LFYNVLREDTPGGGVTRILNLSSTHPDTLEGGFGKERSHT</sequence>
<reference evidence="2" key="1">
    <citation type="submission" date="2018-05" db="EMBL/GenBank/DDBJ databases">
        <authorList>
            <person name="Lanie J.A."/>
            <person name="Ng W.-L."/>
            <person name="Kazmierczak K.M."/>
            <person name="Andrzejewski T.M."/>
            <person name="Davidsen T.M."/>
            <person name="Wayne K.J."/>
            <person name="Tettelin H."/>
            <person name="Glass J.I."/>
            <person name="Rusch D."/>
            <person name="Podicherti R."/>
            <person name="Tsui H.-C.T."/>
            <person name="Winkler M.E."/>
        </authorList>
    </citation>
    <scope>NUCLEOTIDE SEQUENCE</scope>
</reference>
<evidence type="ECO:0000313" key="2">
    <source>
        <dbReference type="EMBL" id="SVD59042.1"/>
    </source>
</evidence>
<dbReference type="AlphaFoldDB" id="A0A382WJT0"/>
<proteinExistence type="predicted"/>